<dbReference type="EMBL" id="JACAZF010000001">
    <property type="protein sequence ID" value="KAF7315019.1"/>
    <property type="molecule type" value="Genomic_DNA"/>
</dbReference>
<feature type="region of interest" description="Disordered" evidence="1">
    <location>
        <begin position="79"/>
        <end position="108"/>
    </location>
</feature>
<comment type="caution">
    <text evidence="2">The sequence shown here is derived from an EMBL/GenBank/DDBJ whole genome shotgun (WGS) entry which is preliminary data.</text>
</comment>
<dbReference type="GeneID" id="59339648"/>
<keyword evidence="3" id="KW-1185">Reference proteome</keyword>
<evidence type="ECO:0000313" key="2">
    <source>
        <dbReference type="EMBL" id="KAF7315019.1"/>
    </source>
</evidence>
<feature type="compositionally biased region" description="Polar residues" evidence="1">
    <location>
        <begin position="7"/>
        <end position="19"/>
    </location>
</feature>
<organism evidence="2 3">
    <name type="scientific">Mycena indigotica</name>
    <dbReference type="NCBI Taxonomy" id="2126181"/>
    <lineage>
        <taxon>Eukaryota</taxon>
        <taxon>Fungi</taxon>
        <taxon>Dikarya</taxon>
        <taxon>Basidiomycota</taxon>
        <taxon>Agaricomycotina</taxon>
        <taxon>Agaricomycetes</taxon>
        <taxon>Agaricomycetidae</taxon>
        <taxon>Agaricales</taxon>
        <taxon>Marasmiineae</taxon>
        <taxon>Mycenaceae</taxon>
        <taxon>Mycena</taxon>
    </lineage>
</organism>
<gene>
    <name evidence="2" type="ORF">MIND_00016100</name>
</gene>
<dbReference type="Proteomes" id="UP000636479">
    <property type="component" value="Unassembled WGS sequence"/>
</dbReference>
<proteinExistence type="predicted"/>
<dbReference type="AlphaFoldDB" id="A0A8H6TCY3"/>
<protein>
    <submittedName>
        <fullName evidence="2">Uncharacterized protein</fullName>
    </submittedName>
</protein>
<reference evidence="2" key="1">
    <citation type="submission" date="2020-05" db="EMBL/GenBank/DDBJ databases">
        <title>Mycena genomes resolve the evolution of fungal bioluminescence.</title>
        <authorList>
            <person name="Tsai I.J."/>
        </authorList>
    </citation>
    <scope>NUCLEOTIDE SEQUENCE</scope>
    <source>
        <strain evidence="2">171206Taipei</strain>
    </source>
</reference>
<evidence type="ECO:0000313" key="3">
    <source>
        <dbReference type="Proteomes" id="UP000636479"/>
    </source>
</evidence>
<evidence type="ECO:0000256" key="1">
    <source>
        <dbReference type="SAM" id="MobiDB-lite"/>
    </source>
</evidence>
<dbReference type="RefSeq" id="XP_037225042.1">
    <property type="nucleotide sequence ID" value="XM_037357132.1"/>
</dbReference>
<sequence>MGDQHAHFSQQCSAPTPQAASGKDQFRRRCEVGLKWFQSWTSLLSTTTFELAPSSLLRRRLQRLQPPTPSPIKLALENSANDRKTHLQSQSRSTPNYSTSNPNPPSTAFLWRARVSKHGRGRQYLDLPPRMVLPAQPPAKKTHPDCAKAISKEKHGLVVSLQREQAGASNPPSTLHPKRLRAATSLPKMGWGLEVQAAARAATGRTSSRRHPCSTDNGGIMLLSTTSLTQRSSRLQRAWLLGRRWSSRELVDQVAANNELIQSTNDVDNNDAIVTTIARHRLRPATIKLAQSK</sequence>
<accession>A0A8H6TCY3</accession>
<feature type="region of interest" description="Disordered" evidence="1">
    <location>
        <begin position="1"/>
        <end position="24"/>
    </location>
</feature>
<name>A0A8H6TCY3_9AGAR</name>